<dbReference type="GO" id="GO:0052689">
    <property type="term" value="F:carboxylic ester hydrolase activity"/>
    <property type="evidence" value="ECO:0007669"/>
    <property type="project" value="UniProtKB-ARBA"/>
</dbReference>
<keyword evidence="1" id="KW-0378">Hydrolase</keyword>
<dbReference type="PANTHER" id="PTHR22946">
    <property type="entry name" value="DIENELACTONE HYDROLASE DOMAIN-CONTAINING PROTEIN-RELATED"/>
    <property type="match status" value="1"/>
</dbReference>
<dbReference type="GO" id="GO:0006508">
    <property type="term" value="P:proteolysis"/>
    <property type="evidence" value="ECO:0007669"/>
    <property type="project" value="InterPro"/>
</dbReference>
<gene>
    <name evidence="3" type="ORF">AV656_05445</name>
</gene>
<evidence type="ECO:0000313" key="4">
    <source>
        <dbReference type="Proteomes" id="UP000076490"/>
    </source>
</evidence>
<dbReference type="Gene3D" id="3.40.50.1820">
    <property type="entry name" value="alpha/beta hydrolase"/>
    <property type="match status" value="1"/>
</dbReference>
<dbReference type="EMBL" id="LQNT01000009">
    <property type="protein sequence ID" value="KZE38361.1"/>
    <property type="molecule type" value="Genomic_DNA"/>
</dbReference>
<dbReference type="GO" id="GO:0008236">
    <property type="term" value="F:serine-type peptidase activity"/>
    <property type="evidence" value="ECO:0007669"/>
    <property type="project" value="InterPro"/>
</dbReference>
<dbReference type="Proteomes" id="UP000076490">
    <property type="component" value="Unassembled WGS sequence"/>
</dbReference>
<dbReference type="PANTHER" id="PTHR22946:SF9">
    <property type="entry name" value="POLYKETIDE TRANSFERASE AF380"/>
    <property type="match status" value="1"/>
</dbReference>
<reference evidence="3 4" key="1">
    <citation type="submission" date="2016-01" db="EMBL/GenBank/DDBJ databases">
        <title>Whole genome sequencing of Bhargavaea cecembensis T14.</title>
        <authorList>
            <person name="Hong K.W."/>
        </authorList>
    </citation>
    <scope>NUCLEOTIDE SEQUENCE [LARGE SCALE GENOMIC DNA]</scope>
    <source>
        <strain evidence="3 4">T14</strain>
    </source>
</reference>
<accession>A0A163FC89</accession>
<name>A0A163FC89_9BACL</name>
<dbReference type="Pfam" id="PF00326">
    <property type="entry name" value="Peptidase_S9"/>
    <property type="match status" value="1"/>
</dbReference>
<dbReference type="OrthoDB" id="31158at2"/>
<evidence type="ECO:0000313" key="3">
    <source>
        <dbReference type="EMBL" id="KZE38361.1"/>
    </source>
</evidence>
<evidence type="ECO:0000259" key="2">
    <source>
        <dbReference type="Pfam" id="PF00326"/>
    </source>
</evidence>
<protein>
    <submittedName>
        <fullName evidence="3">Esterase</fullName>
    </submittedName>
</protein>
<proteinExistence type="predicted"/>
<comment type="caution">
    <text evidence="3">The sequence shown here is derived from an EMBL/GenBank/DDBJ whole genome shotgun (WGS) entry which is preliminary data.</text>
</comment>
<dbReference type="InterPro" id="IPR001375">
    <property type="entry name" value="Peptidase_S9_cat"/>
</dbReference>
<organism evidence="3 4">
    <name type="scientific">Bhargavaea cecembensis</name>
    <dbReference type="NCBI Taxonomy" id="394098"/>
    <lineage>
        <taxon>Bacteria</taxon>
        <taxon>Bacillati</taxon>
        <taxon>Bacillota</taxon>
        <taxon>Bacilli</taxon>
        <taxon>Bacillales</taxon>
        <taxon>Caryophanaceae</taxon>
        <taxon>Bhargavaea</taxon>
    </lineage>
</organism>
<dbReference type="InterPro" id="IPR029058">
    <property type="entry name" value="AB_hydrolase_fold"/>
</dbReference>
<sequence length="258" mass="29227">MEIREEQWAGIPLLHIYPETGGESSPIAIFLHGFTSAKEHNLHYAYNMAKRGLRVILPEAHLHGEREEGLDEVQLSLRFWEIVLTSIEEVGTLKEEIGRRFPDAGKIGLAGTSMGGIETLGCLMAYSWIDCAAVMMGTPGYENLAKAQMAQYESKGFEIPLTAAERRKLLDTLARFDLTKDRKALAGRPVYFWHGEQDETVPFKPTRNFVEAIREDYQEEPEKLKYRFERQAGHAVSRTGMLECTDWLATYLNDDAAV</sequence>
<dbReference type="RefSeq" id="WP_063179760.1">
    <property type="nucleotide sequence ID" value="NZ_LQNT01000009.1"/>
</dbReference>
<dbReference type="InterPro" id="IPR050261">
    <property type="entry name" value="FrsA_esterase"/>
</dbReference>
<dbReference type="AlphaFoldDB" id="A0A163FC89"/>
<evidence type="ECO:0000256" key="1">
    <source>
        <dbReference type="ARBA" id="ARBA00022801"/>
    </source>
</evidence>
<dbReference type="SUPFAM" id="SSF53474">
    <property type="entry name" value="alpha/beta-Hydrolases"/>
    <property type="match status" value="1"/>
</dbReference>
<feature type="domain" description="Peptidase S9 prolyl oligopeptidase catalytic" evidence="2">
    <location>
        <begin position="100"/>
        <end position="250"/>
    </location>
</feature>